<keyword evidence="2" id="KW-0489">Methyltransferase</keyword>
<evidence type="ECO:0000313" key="2">
    <source>
        <dbReference type="EMBL" id="ADB53862.1"/>
    </source>
</evidence>
<name>D3EZM4_CONWI</name>
<keyword evidence="2" id="KW-0808">Transferase</keyword>
<sequence length="385" mass="42601">MNLITDPWEARLLTADDYMLPWIESAVPLAGKTVLEYGCGYGPVACALGTRVGQHYGYDIDPGPLAKARDEVARRGLDNVELRHVPVESILAAVEEHAGEIDVFLFYAVLEHLNVEERLEVLSLARRVVRPDGAIVICETPNRLILWDWHSSQAPFFAQLPDELALRYYDRAPRQDFVDTIRAGVEQGPEAAQEALTRFGRGMSFHELELVFGDLSRHVLASGWEPSLLPSRAIHPEEVALARTMDQARPDLAPAFSRYWIDVVLSASPIAAPPPMLRPWPMHTLASPGAEWTGAETVRLPTTEVRLVAPLPARTRRIAIGALPDNPGPAQIRLADRTRGTAQEQPVDCGDGWPHYATFRLPHAVDTVEIALDRPGQVTFVGYDS</sequence>
<reference evidence="3" key="2">
    <citation type="submission" date="2010-01" db="EMBL/GenBank/DDBJ databases">
        <title>The complete genome of Conexibacter woesei DSM 14684.</title>
        <authorList>
            <consortium name="US DOE Joint Genome Institute (JGI-PGF)"/>
            <person name="Lucas S."/>
            <person name="Copeland A."/>
            <person name="Lapidus A."/>
            <person name="Glavina del Rio T."/>
            <person name="Dalin E."/>
            <person name="Tice H."/>
            <person name="Bruce D."/>
            <person name="Goodwin L."/>
            <person name="Pitluck S."/>
            <person name="Kyrpides N."/>
            <person name="Mavromatis K."/>
            <person name="Ivanova N."/>
            <person name="Mikhailova N."/>
            <person name="Chertkov O."/>
            <person name="Brettin T."/>
            <person name="Detter J.C."/>
            <person name="Han C."/>
            <person name="Larimer F."/>
            <person name="Land M."/>
            <person name="Hauser L."/>
            <person name="Markowitz V."/>
            <person name="Cheng J.-F."/>
            <person name="Hugenholtz P."/>
            <person name="Woyke T."/>
            <person name="Wu D."/>
            <person name="Pukall R."/>
            <person name="Steenblock K."/>
            <person name="Schneider S."/>
            <person name="Klenk H.-P."/>
            <person name="Eisen J.A."/>
        </authorList>
    </citation>
    <scope>NUCLEOTIDE SEQUENCE [LARGE SCALE GENOMIC DNA]</scope>
    <source>
        <strain evidence="3">DSM 14684 / CIP 108061 / JCM 11494 / NBRC 100937 / ID131577</strain>
    </source>
</reference>
<dbReference type="CDD" id="cd02440">
    <property type="entry name" value="AdoMet_MTases"/>
    <property type="match status" value="1"/>
</dbReference>
<feature type="domain" description="Methyltransferase type 11" evidence="1">
    <location>
        <begin position="35"/>
        <end position="137"/>
    </location>
</feature>
<dbReference type="EMBL" id="CP001854">
    <property type="protein sequence ID" value="ADB53862.1"/>
    <property type="molecule type" value="Genomic_DNA"/>
</dbReference>
<evidence type="ECO:0000259" key="1">
    <source>
        <dbReference type="Pfam" id="PF08241"/>
    </source>
</evidence>
<proteinExistence type="predicted"/>
<dbReference type="KEGG" id="cwo:Cwoe_5457"/>
<keyword evidence="3" id="KW-1185">Reference proteome</keyword>
<accession>D3EZM4</accession>
<dbReference type="GO" id="GO:0032259">
    <property type="term" value="P:methylation"/>
    <property type="evidence" value="ECO:0007669"/>
    <property type="project" value="UniProtKB-KW"/>
</dbReference>
<dbReference type="Gene3D" id="3.40.50.150">
    <property type="entry name" value="Vaccinia Virus protein VP39"/>
    <property type="match status" value="1"/>
</dbReference>
<dbReference type="HOGENOM" id="CLU_717107_0_0_11"/>
<dbReference type="Pfam" id="PF08241">
    <property type="entry name" value="Methyltransf_11"/>
    <property type="match status" value="1"/>
</dbReference>
<dbReference type="eggNOG" id="COG2227">
    <property type="taxonomic scope" value="Bacteria"/>
</dbReference>
<dbReference type="STRING" id="469383.Cwoe_5457"/>
<dbReference type="GO" id="GO:0008757">
    <property type="term" value="F:S-adenosylmethionine-dependent methyltransferase activity"/>
    <property type="evidence" value="ECO:0007669"/>
    <property type="project" value="InterPro"/>
</dbReference>
<evidence type="ECO:0000313" key="3">
    <source>
        <dbReference type="Proteomes" id="UP000008229"/>
    </source>
</evidence>
<dbReference type="InterPro" id="IPR013216">
    <property type="entry name" value="Methyltransf_11"/>
</dbReference>
<dbReference type="OrthoDB" id="7062303at2"/>
<reference evidence="2 3" key="1">
    <citation type="journal article" date="2010" name="Stand. Genomic Sci.">
        <title>Complete genome sequence of Conexibacter woesei type strain (ID131577).</title>
        <authorList>
            <person name="Pukall R."/>
            <person name="Lapidus A."/>
            <person name="Glavina Del Rio T."/>
            <person name="Copeland A."/>
            <person name="Tice H."/>
            <person name="Cheng J.-F."/>
            <person name="Lucas S."/>
            <person name="Chen F."/>
            <person name="Nolan M."/>
            <person name="Bruce D."/>
            <person name="Goodwin L."/>
            <person name="Pitluck S."/>
            <person name="Mavromatis K."/>
            <person name="Ivanova N."/>
            <person name="Ovchinnikova G."/>
            <person name="Pati A."/>
            <person name="Chen A."/>
            <person name="Palaniappan K."/>
            <person name="Land M."/>
            <person name="Hauser L."/>
            <person name="Chang Y.-J."/>
            <person name="Jeffries C.D."/>
            <person name="Chain P."/>
            <person name="Meincke L."/>
            <person name="Sims D."/>
            <person name="Brettin T."/>
            <person name="Detter J.C."/>
            <person name="Rohde M."/>
            <person name="Goeker M."/>
            <person name="Bristow J."/>
            <person name="Eisen J.A."/>
            <person name="Markowitz V."/>
            <person name="Kyrpides N.C."/>
            <person name="Klenk H.-P."/>
            <person name="Hugenholtz P."/>
        </authorList>
    </citation>
    <scope>NUCLEOTIDE SEQUENCE [LARGE SCALE GENOMIC DNA]</scope>
    <source>
        <strain evidence="3">DSM 14684 / CIP 108061 / JCM 11494 / NBRC 100937 / ID131577</strain>
    </source>
</reference>
<protein>
    <submittedName>
        <fullName evidence="2">Methyltransferase type 11</fullName>
    </submittedName>
</protein>
<dbReference type="RefSeq" id="WP_012936913.1">
    <property type="nucleotide sequence ID" value="NC_013739.1"/>
</dbReference>
<dbReference type="Proteomes" id="UP000008229">
    <property type="component" value="Chromosome"/>
</dbReference>
<gene>
    <name evidence="2" type="ordered locus">Cwoe_5457</name>
</gene>
<organism evidence="2 3">
    <name type="scientific">Conexibacter woesei (strain DSM 14684 / CCUG 47730 / CIP 108061 / JCM 11494 / NBRC 100937 / ID131577)</name>
    <dbReference type="NCBI Taxonomy" id="469383"/>
    <lineage>
        <taxon>Bacteria</taxon>
        <taxon>Bacillati</taxon>
        <taxon>Actinomycetota</taxon>
        <taxon>Thermoleophilia</taxon>
        <taxon>Solirubrobacterales</taxon>
        <taxon>Conexibacteraceae</taxon>
        <taxon>Conexibacter</taxon>
    </lineage>
</organism>
<dbReference type="AlphaFoldDB" id="D3EZM4"/>
<dbReference type="InterPro" id="IPR029063">
    <property type="entry name" value="SAM-dependent_MTases_sf"/>
</dbReference>
<dbReference type="SUPFAM" id="SSF53335">
    <property type="entry name" value="S-adenosyl-L-methionine-dependent methyltransferases"/>
    <property type="match status" value="1"/>
</dbReference>